<dbReference type="AlphaFoldDB" id="A0AAQ3M759"/>
<keyword evidence="2" id="KW-0808">Transferase</keyword>
<protein>
    <recommendedName>
        <fullName evidence="4">N-acetyltransferase domain-containing protein</fullName>
    </recommendedName>
</protein>
<dbReference type="InterPro" id="IPR000182">
    <property type="entry name" value="GNAT_dom"/>
</dbReference>
<dbReference type="GO" id="GO:0008080">
    <property type="term" value="F:N-acetyltransferase activity"/>
    <property type="evidence" value="ECO:0007669"/>
    <property type="project" value="InterPro"/>
</dbReference>
<evidence type="ECO:0000256" key="3">
    <source>
        <dbReference type="ARBA" id="ARBA00023315"/>
    </source>
</evidence>
<sequence>MKVNEETALSTAKLLLVPYSRSHVETYHEWMKDPSLQAATASEPLSLDEEYEMQRSWRTDNDKLTFIINLPRHSPESKDSVNAGTEDCPQNMIGDINLFLSEPDSDDEGLPQTQNGVIGEIELMIARVDLQRKGYGRSAVQVFTNYVLKNWDAISKEYSPAKPALAYFRVKINQANSGSIKLFEKIGFDWVSETANYFGEVELRWSLEKAARSVLEMDSSGEIFELQYTGEHAEQEDEVMLGIV</sequence>
<gene>
    <name evidence="5" type="ORF">R9X50_00397100</name>
</gene>
<dbReference type="InterPro" id="IPR039135">
    <property type="entry name" value="NAT9-like"/>
</dbReference>
<dbReference type="SUPFAM" id="SSF55729">
    <property type="entry name" value="Acyl-CoA N-acyltransferases (Nat)"/>
    <property type="match status" value="1"/>
</dbReference>
<feature type="domain" description="N-acetyltransferase" evidence="4">
    <location>
        <begin position="14"/>
        <end position="188"/>
    </location>
</feature>
<name>A0AAQ3M759_9PEZI</name>
<dbReference type="Pfam" id="PF13302">
    <property type="entry name" value="Acetyltransf_3"/>
    <property type="match status" value="1"/>
</dbReference>
<dbReference type="Gene3D" id="3.40.630.30">
    <property type="match status" value="1"/>
</dbReference>
<dbReference type="PANTHER" id="PTHR13256:SF16">
    <property type="entry name" value="ALPHA_BETA-TUBULIN-N-ACETYLTRANSFERASE 9"/>
    <property type="match status" value="1"/>
</dbReference>
<keyword evidence="3" id="KW-0012">Acyltransferase</keyword>
<dbReference type="PANTHER" id="PTHR13256">
    <property type="entry name" value="N-ACETYLTRANSFERASE 9"/>
    <property type="match status" value="1"/>
</dbReference>
<evidence type="ECO:0000259" key="4">
    <source>
        <dbReference type="Pfam" id="PF13302"/>
    </source>
</evidence>
<evidence type="ECO:0000256" key="2">
    <source>
        <dbReference type="ARBA" id="ARBA00022679"/>
    </source>
</evidence>
<organism evidence="5 6">
    <name type="scientific">Acrodontium crateriforme</name>
    <dbReference type="NCBI Taxonomy" id="150365"/>
    <lineage>
        <taxon>Eukaryota</taxon>
        <taxon>Fungi</taxon>
        <taxon>Dikarya</taxon>
        <taxon>Ascomycota</taxon>
        <taxon>Pezizomycotina</taxon>
        <taxon>Dothideomycetes</taxon>
        <taxon>Dothideomycetidae</taxon>
        <taxon>Mycosphaerellales</taxon>
        <taxon>Teratosphaeriaceae</taxon>
        <taxon>Acrodontium</taxon>
    </lineage>
</organism>
<evidence type="ECO:0000313" key="5">
    <source>
        <dbReference type="EMBL" id="WPH01136.1"/>
    </source>
</evidence>
<dbReference type="EMBL" id="CP138584">
    <property type="protein sequence ID" value="WPH01136.1"/>
    <property type="molecule type" value="Genomic_DNA"/>
</dbReference>
<evidence type="ECO:0000256" key="1">
    <source>
        <dbReference type="ARBA" id="ARBA00009342"/>
    </source>
</evidence>
<dbReference type="Proteomes" id="UP001303373">
    <property type="component" value="Chromosome 5"/>
</dbReference>
<evidence type="ECO:0000313" key="6">
    <source>
        <dbReference type="Proteomes" id="UP001303373"/>
    </source>
</evidence>
<dbReference type="InterPro" id="IPR016181">
    <property type="entry name" value="Acyl_CoA_acyltransferase"/>
</dbReference>
<accession>A0AAQ3M759</accession>
<proteinExistence type="inferred from homology"/>
<reference evidence="5 6" key="1">
    <citation type="submission" date="2023-11" db="EMBL/GenBank/DDBJ databases">
        <title>An acidophilic fungus is an integral part of prey digestion in a carnivorous sundew plant.</title>
        <authorList>
            <person name="Tsai I.J."/>
        </authorList>
    </citation>
    <scope>NUCLEOTIDE SEQUENCE [LARGE SCALE GENOMIC DNA]</scope>
    <source>
        <strain evidence="5">169a</strain>
    </source>
</reference>
<keyword evidence="6" id="KW-1185">Reference proteome</keyword>
<comment type="similarity">
    <text evidence="1">Belongs to the acetyltransferase family. GNAT subfamily.</text>
</comment>